<dbReference type="GO" id="GO:0008270">
    <property type="term" value="F:zinc ion binding"/>
    <property type="evidence" value="ECO:0007669"/>
    <property type="project" value="UniProtKB-KW"/>
</dbReference>
<evidence type="ECO:0000256" key="2">
    <source>
        <dbReference type="ARBA" id="ARBA00022771"/>
    </source>
</evidence>
<evidence type="ECO:0000313" key="7">
    <source>
        <dbReference type="EMBL" id="EEF41252.1"/>
    </source>
</evidence>
<dbReference type="Pfam" id="PF00569">
    <property type="entry name" value="ZZ"/>
    <property type="match status" value="1"/>
</dbReference>
<sequence length="399" mass="44991">MVESEKIPDSFLCCICLDLLFKPIVLACGHVSCFWCVHKSMSGRRESCCPICRHPYNHFPTVSQMLHALLFNIYPIAYKRREELILAEEKQMGYFSPQFDYTACQSPENQEYDHLKDHEHLSTTSLESDSCSETCSTREGEPKGKSKRLSITDVLCAACKQLVFRPVFLNCGQGYCESCISCSVDENGMLRCQVCHSLHPTGFPKVCLELDHFLEDQFPRDYAMRRDAVELKQANIKIENPISSGKKGFSFSSMPKEELSHLKLHFGVGCDFCGIYPIIGDRYRCKDCVEKIGFDLCGDCYNTRSKRPGRFNQQHTPEHKFEHVDSINGRRVIRRLMNDQFGNTSPVLANPGDLSDVPENEFPSSLISVGADEGTRNTAMATVIHTGSADDQNESQSTG</sequence>
<evidence type="ECO:0000256" key="3">
    <source>
        <dbReference type="ARBA" id="ARBA00022833"/>
    </source>
</evidence>
<organism evidence="7 8">
    <name type="scientific">Ricinus communis</name>
    <name type="common">Castor bean</name>
    <dbReference type="NCBI Taxonomy" id="3988"/>
    <lineage>
        <taxon>Eukaryota</taxon>
        <taxon>Viridiplantae</taxon>
        <taxon>Streptophyta</taxon>
        <taxon>Embryophyta</taxon>
        <taxon>Tracheophyta</taxon>
        <taxon>Spermatophyta</taxon>
        <taxon>Magnoliopsida</taxon>
        <taxon>eudicotyledons</taxon>
        <taxon>Gunneridae</taxon>
        <taxon>Pentapetalae</taxon>
        <taxon>rosids</taxon>
        <taxon>fabids</taxon>
        <taxon>Malpighiales</taxon>
        <taxon>Euphorbiaceae</taxon>
        <taxon>Acalyphoideae</taxon>
        <taxon>Acalypheae</taxon>
        <taxon>Ricinus</taxon>
    </lineage>
</organism>
<evidence type="ECO:0000259" key="5">
    <source>
        <dbReference type="PROSITE" id="PS50089"/>
    </source>
</evidence>
<gene>
    <name evidence="7" type="ORF">RCOM_1720820</name>
</gene>
<dbReference type="GO" id="GO:0043161">
    <property type="term" value="P:proteasome-mediated ubiquitin-dependent protein catabolic process"/>
    <property type="evidence" value="ECO:0000318"/>
    <property type="project" value="GO_Central"/>
</dbReference>
<dbReference type="PROSITE" id="PS50135">
    <property type="entry name" value="ZF_ZZ_2"/>
    <property type="match status" value="1"/>
</dbReference>
<dbReference type="eggNOG" id="KOG4159">
    <property type="taxonomic scope" value="Eukaryota"/>
</dbReference>
<proteinExistence type="predicted"/>
<dbReference type="EMBL" id="EQ973868">
    <property type="protein sequence ID" value="EEF41252.1"/>
    <property type="molecule type" value="Genomic_DNA"/>
</dbReference>
<dbReference type="eggNOG" id="KOG4582">
    <property type="taxonomic scope" value="Eukaryota"/>
</dbReference>
<dbReference type="FunFam" id="3.30.60.90:FF:000014">
    <property type="entry name" value="E3 ubiquitin-protein ligase PRT1"/>
    <property type="match status" value="1"/>
</dbReference>
<dbReference type="PROSITE" id="PS50089">
    <property type="entry name" value="ZF_RING_2"/>
    <property type="match status" value="1"/>
</dbReference>
<keyword evidence="2 4" id="KW-0863">Zinc-finger</keyword>
<feature type="domain" description="RING-type" evidence="5">
    <location>
        <begin position="13"/>
        <end position="53"/>
    </location>
</feature>
<dbReference type="AlphaFoldDB" id="B9S532"/>
<feature type="domain" description="ZZ-type" evidence="6">
    <location>
        <begin position="265"/>
        <end position="329"/>
    </location>
</feature>
<keyword evidence="8" id="KW-1185">Reference proteome</keyword>
<evidence type="ECO:0000313" key="8">
    <source>
        <dbReference type="Proteomes" id="UP000008311"/>
    </source>
</evidence>
<dbReference type="Gene3D" id="3.30.60.90">
    <property type="match status" value="1"/>
</dbReference>
<dbReference type="FunFam" id="3.30.40.10:FF:000489">
    <property type="entry name" value="E3 ubiquitin-protein ligase PRT1"/>
    <property type="match status" value="1"/>
</dbReference>
<evidence type="ECO:0000256" key="1">
    <source>
        <dbReference type="ARBA" id="ARBA00022723"/>
    </source>
</evidence>
<keyword evidence="3" id="KW-0862">Zinc</keyword>
<dbReference type="GO" id="GO:0061630">
    <property type="term" value="F:ubiquitin protein ligase activity"/>
    <property type="evidence" value="ECO:0000318"/>
    <property type="project" value="GO_Central"/>
</dbReference>
<accession>B9S532</accession>
<dbReference type="InterPro" id="IPR013083">
    <property type="entry name" value="Znf_RING/FYVE/PHD"/>
</dbReference>
<dbReference type="SUPFAM" id="SSF57850">
    <property type="entry name" value="RING/U-box"/>
    <property type="match status" value="3"/>
</dbReference>
<evidence type="ECO:0000259" key="6">
    <source>
        <dbReference type="PROSITE" id="PS50135"/>
    </source>
</evidence>
<evidence type="ECO:0000256" key="4">
    <source>
        <dbReference type="PROSITE-ProRule" id="PRU00228"/>
    </source>
</evidence>
<dbReference type="STRING" id="3988.B9S532"/>
<dbReference type="InterPro" id="IPR001841">
    <property type="entry name" value="Znf_RING"/>
</dbReference>
<dbReference type="PANTHER" id="PTHR15898:SF13">
    <property type="entry name" value="BIFUNCTIONAL APOPTOSIS REGULATOR"/>
    <property type="match status" value="1"/>
</dbReference>
<dbReference type="InParanoid" id="B9S532"/>
<protein>
    <submittedName>
        <fullName evidence="7">Uncharacterized protein</fullName>
    </submittedName>
</protein>
<dbReference type="Proteomes" id="UP000008311">
    <property type="component" value="Unassembled WGS sequence"/>
</dbReference>
<dbReference type="Gene3D" id="3.30.40.10">
    <property type="entry name" value="Zinc/RING finger domain, C3HC4 (zinc finger)"/>
    <property type="match status" value="2"/>
</dbReference>
<keyword evidence="1" id="KW-0479">Metal-binding</keyword>
<name>B9S532_RICCO</name>
<dbReference type="InterPro" id="IPR000433">
    <property type="entry name" value="Znf_ZZ"/>
</dbReference>
<dbReference type="InterPro" id="IPR043145">
    <property type="entry name" value="Znf_ZZ_sf"/>
</dbReference>
<reference evidence="8" key="1">
    <citation type="journal article" date="2010" name="Nat. Biotechnol.">
        <title>Draft genome sequence of the oilseed species Ricinus communis.</title>
        <authorList>
            <person name="Chan A.P."/>
            <person name="Crabtree J."/>
            <person name="Zhao Q."/>
            <person name="Lorenzi H."/>
            <person name="Orvis J."/>
            <person name="Puiu D."/>
            <person name="Melake-Berhan A."/>
            <person name="Jones K.M."/>
            <person name="Redman J."/>
            <person name="Chen G."/>
            <person name="Cahoon E.B."/>
            <person name="Gedil M."/>
            <person name="Stanke M."/>
            <person name="Haas B.J."/>
            <person name="Wortman J.R."/>
            <person name="Fraser-Liggett C.M."/>
            <person name="Ravel J."/>
            <person name="Rabinowicz P.D."/>
        </authorList>
    </citation>
    <scope>NUCLEOTIDE SEQUENCE [LARGE SCALE GENOMIC DNA]</scope>
    <source>
        <strain evidence="8">cv. Hale</strain>
    </source>
</reference>
<dbReference type="PANTHER" id="PTHR15898">
    <property type="entry name" value="BIFUNCTIONAL APOPTOSIS REGULATOR"/>
    <property type="match status" value="1"/>
</dbReference>
<dbReference type="SMART" id="SM00184">
    <property type="entry name" value="RING"/>
    <property type="match status" value="2"/>
</dbReference>
<dbReference type="FunCoup" id="B9S532">
    <property type="interactions" value="573"/>
</dbReference>